<evidence type="ECO:0000313" key="6">
    <source>
        <dbReference type="EMBL" id="NPT42500.1"/>
    </source>
</evidence>
<dbReference type="Proteomes" id="UP000652198">
    <property type="component" value="Unassembled WGS sequence"/>
</dbReference>
<dbReference type="Gene3D" id="3.40.605.10">
    <property type="entry name" value="Aldehyde Dehydrogenase, Chain A, domain 1"/>
    <property type="match status" value="1"/>
</dbReference>
<dbReference type="Pfam" id="PF00171">
    <property type="entry name" value="Aldedh"/>
    <property type="match status" value="1"/>
</dbReference>
<proteinExistence type="inferred from homology"/>
<gene>
    <name evidence="6" type="ORF">GNZ12_14530</name>
</gene>
<dbReference type="PANTHER" id="PTHR42804">
    <property type="entry name" value="ALDEHYDE DEHYDROGENASE"/>
    <property type="match status" value="1"/>
</dbReference>
<evidence type="ECO:0000259" key="5">
    <source>
        <dbReference type="Pfam" id="PF00171"/>
    </source>
</evidence>
<dbReference type="Gene3D" id="3.40.309.10">
    <property type="entry name" value="Aldehyde Dehydrogenase, Chain A, domain 2"/>
    <property type="match status" value="1"/>
</dbReference>
<dbReference type="PROSITE" id="PS00070">
    <property type="entry name" value="ALDEHYDE_DEHYDR_CYS"/>
    <property type="match status" value="1"/>
</dbReference>
<dbReference type="EC" id="1.2.1.3" evidence="3"/>
<organism evidence="6 7">
    <name type="scientific">Paraburkholderia solitsugae</name>
    <dbReference type="NCBI Taxonomy" id="2675748"/>
    <lineage>
        <taxon>Bacteria</taxon>
        <taxon>Pseudomonadati</taxon>
        <taxon>Pseudomonadota</taxon>
        <taxon>Betaproteobacteria</taxon>
        <taxon>Burkholderiales</taxon>
        <taxon>Burkholderiaceae</taxon>
        <taxon>Paraburkholderia</taxon>
    </lineage>
</organism>
<dbReference type="InterPro" id="IPR016160">
    <property type="entry name" value="Ald_DH_CS_CYS"/>
</dbReference>
<comment type="catalytic activity">
    <reaction evidence="4">
        <text>an aldehyde + NAD(+) + H2O = a carboxylate + NADH + 2 H(+)</text>
        <dbReference type="Rhea" id="RHEA:16185"/>
        <dbReference type="ChEBI" id="CHEBI:15377"/>
        <dbReference type="ChEBI" id="CHEBI:15378"/>
        <dbReference type="ChEBI" id="CHEBI:17478"/>
        <dbReference type="ChEBI" id="CHEBI:29067"/>
        <dbReference type="ChEBI" id="CHEBI:57540"/>
        <dbReference type="ChEBI" id="CHEBI:57945"/>
        <dbReference type="EC" id="1.2.1.3"/>
    </reaction>
</comment>
<comment type="similarity">
    <text evidence="1">Belongs to the aldehyde dehydrogenase family.</text>
</comment>
<comment type="caution">
    <text evidence="6">The sequence shown here is derived from an EMBL/GenBank/DDBJ whole genome shotgun (WGS) entry which is preliminary data.</text>
</comment>
<evidence type="ECO:0000256" key="2">
    <source>
        <dbReference type="ARBA" id="ARBA00023002"/>
    </source>
</evidence>
<evidence type="ECO:0000256" key="4">
    <source>
        <dbReference type="ARBA" id="ARBA00049194"/>
    </source>
</evidence>
<dbReference type="InterPro" id="IPR016161">
    <property type="entry name" value="Ald_DH/histidinol_DH"/>
</dbReference>
<dbReference type="PANTHER" id="PTHR42804:SF1">
    <property type="entry name" value="ALDEHYDE DEHYDROGENASE-RELATED"/>
    <property type="match status" value="1"/>
</dbReference>
<name>A0ABX2BNK4_9BURK</name>
<dbReference type="InterPro" id="IPR016162">
    <property type="entry name" value="Ald_DH_N"/>
</dbReference>
<dbReference type="SUPFAM" id="SSF53720">
    <property type="entry name" value="ALDH-like"/>
    <property type="match status" value="1"/>
</dbReference>
<protein>
    <recommendedName>
        <fullName evidence="3">aldehyde dehydrogenase (NAD(+))</fullName>
        <ecNumber evidence="3">1.2.1.3</ecNumber>
    </recommendedName>
</protein>
<dbReference type="CDD" id="cd07138">
    <property type="entry name" value="ALDH_CddD_SSP0762"/>
    <property type="match status" value="1"/>
</dbReference>
<keyword evidence="7" id="KW-1185">Reference proteome</keyword>
<sequence length="474" mass="50957">MNRHLQFYIDGEWVAPSRGGQRLPVINPATEKAIAEIALGSPVDVDRAVAAARRAFADYAHSKREVRLALLQSVIDIYERRQDEIARTIALEIGAPLELARQAHAPVGLSHLKRAKEVLAGYPFDETVNGTVVTREPVGVCALITPWNWPMNQVACKVGPALAAGCTMVLKPSELAPLSALLFAEILEEAGVPRGVFNLVNGDGPTVGQALAEHPDVDMVSFTGSTRAGVAIAKSAADTVKRVHQELGGKSPSLVLEDADLAEAVSYTTRTCFRNSGQSCNAPTRLLVPAGRHTEAVAVASGIAEATVAGDPFDPDTVIGPVVSRRQYDHIQTLIRAGMGEGATLVAGGLDRPEGMKRGFFLRPTVFADVRNDMRLAREEIFGPVLAILPYESEEEAICIANDTEYGLSAYVASNDVDHARAVARRLRTGMVHINGARSDVAAAFGGYKRSGNGREWGRYGFEEFLEIKSMFGY</sequence>
<dbReference type="EMBL" id="WOEY01000058">
    <property type="protein sequence ID" value="NPT42500.1"/>
    <property type="molecule type" value="Genomic_DNA"/>
</dbReference>
<accession>A0ABX2BNK4</accession>
<reference evidence="6 7" key="1">
    <citation type="submission" date="2019-11" db="EMBL/GenBank/DDBJ databases">
        <title>Metabolism of dissolved organic matter in forest soils.</title>
        <authorList>
            <person name="Cyle K.T."/>
            <person name="Wilhelm R.C."/>
            <person name="Martinez C.E."/>
        </authorList>
    </citation>
    <scope>NUCLEOTIDE SEQUENCE [LARGE SCALE GENOMIC DNA]</scope>
    <source>
        <strain evidence="6 7">1N</strain>
    </source>
</reference>
<dbReference type="InterPro" id="IPR016163">
    <property type="entry name" value="Ald_DH_C"/>
</dbReference>
<feature type="domain" description="Aldehyde dehydrogenase" evidence="5">
    <location>
        <begin position="13"/>
        <end position="470"/>
    </location>
</feature>
<evidence type="ECO:0000313" key="7">
    <source>
        <dbReference type="Proteomes" id="UP000652198"/>
    </source>
</evidence>
<keyword evidence="2" id="KW-0560">Oxidoreductase</keyword>
<dbReference type="RefSeq" id="WP_172310979.1">
    <property type="nucleotide sequence ID" value="NZ_WOEY01000058.1"/>
</dbReference>
<evidence type="ECO:0000256" key="1">
    <source>
        <dbReference type="ARBA" id="ARBA00009986"/>
    </source>
</evidence>
<evidence type="ECO:0000256" key="3">
    <source>
        <dbReference type="ARBA" id="ARBA00024226"/>
    </source>
</evidence>
<dbReference type="InterPro" id="IPR015590">
    <property type="entry name" value="Aldehyde_DH_dom"/>
</dbReference>